<evidence type="ECO:0000259" key="1">
    <source>
        <dbReference type="PROSITE" id="PS51746"/>
    </source>
</evidence>
<dbReference type="EMBL" id="FO082060">
    <property type="protein sequence ID" value="CCE23801.1"/>
    <property type="molecule type" value="Genomic_DNA"/>
</dbReference>
<dbReference type="CDD" id="cd00143">
    <property type="entry name" value="PP2Cc"/>
    <property type="match status" value="1"/>
</dbReference>
<sequence>MTPKWSLFRRHKTSPDDAGIRCHTASLSETGGRAINQDAVAHESVDDGEAWLLADGLGGHGGGEVAAETAVTTIREAYRQSSQSTQENITALFTAAQHGLRRQQQNDPDLAGMRTTLVLLLRQADRVLWAHLGDSRLYFFRDGGIHFQTKDHSVPQMLVATGDIDAKQIRHHPDRNRLLSCLGEPNLPKPTIAKTEQKLQAGDAFLLCSDGFWEYIEEHEMLADLAQTDTPQDWLNALRQRLLSRASGEHDNYSAIAIRVDESKKSS</sequence>
<reference evidence="3" key="1">
    <citation type="journal article" date="2012" name="J. Bacteriol.">
        <title>Genome sequence of the haloalkaliphilic methanotrophic bacterium Methylomicrobium alcaliphilum 20Z.</title>
        <authorList>
            <person name="Vuilleumier S."/>
            <person name="Khmelenina V.N."/>
            <person name="Bringel F."/>
            <person name="Reshetnikov A.S."/>
            <person name="Lajus A."/>
            <person name="Mangenot S."/>
            <person name="Rouy Z."/>
            <person name="Op den Camp H.J."/>
            <person name="Jetten M.S."/>
            <person name="Dispirito A.A."/>
            <person name="Dunfield P."/>
            <person name="Klotz M.G."/>
            <person name="Semrau J.D."/>
            <person name="Stein L.Y."/>
            <person name="Barbe V."/>
            <person name="Medigue C."/>
            <person name="Trotsenko Y.A."/>
            <person name="Kalyuzhnaya M.G."/>
        </authorList>
    </citation>
    <scope>NUCLEOTIDE SEQUENCE [LARGE SCALE GENOMIC DNA]</scope>
    <source>
        <strain evidence="3">DSM 19304 / NCIMB 14124 / VKM B-2133 / 20Z</strain>
    </source>
</reference>
<protein>
    <recommendedName>
        <fullName evidence="1">PPM-type phosphatase domain-containing protein</fullName>
    </recommendedName>
</protein>
<name>G4T464_META2</name>
<dbReference type="Proteomes" id="UP000008315">
    <property type="component" value="Chromosome"/>
</dbReference>
<evidence type="ECO:0000313" key="3">
    <source>
        <dbReference type="Proteomes" id="UP000008315"/>
    </source>
</evidence>
<dbReference type="RefSeq" id="WP_014148591.1">
    <property type="nucleotide sequence ID" value="NC_016112.1"/>
</dbReference>
<dbReference type="KEGG" id="mah:MEALZ_2115"/>
<dbReference type="InterPro" id="IPR036457">
    <property type="entry name" value="PPM-type-like_dom_sf"/>
</dbReference>
<feature type="domain" description="PPM-type phosphatase" evidence="1">
    <location>
        <begin position="21"/>
        <end position="260"/>
    </location>
</feature>
<dbReference type="PATRIC" id="fig|271065.3.peg.2172"/>
<dbReference type="SMART" id="SM00331">
    <property type="entry name" value="PP2C_SIG"/>
    <property type="match status" value="1"/>
</dbReference>
<dbReference type="STRING" id="1091494.MEALZ_2115"/>
<evidence type="ECO:0000313" key="2">
    <source>
        <dbReference type="EMBL" id="CCE23801.1"/>
    </source>
</evidence>
<keyword evidence="3" id="KW-1185">Reference proteome</keyword>
<proteinExistence type="predicted"/>
<dbReference type="Gene3D" id="3.60.40.10">
    <property type="entry name" value="PPM-type phosphatase domain"/>
    <property type="match status" value="1"/>
</dbReference>
<dbReference type="PROSITE" id="PS51746">
    <property type="entry name" value="PPM_2"/>
    <property type="match status" value="1"/>
</dbReference>
<dbReference type="Pfam" id="PF13672">
    <property type="entry name" value="PP2C_2"/>
    <property type="match status" value="1"/>
</dbReference>
<dbReference type="AlphaFoldDB" id="G4T464"/>
<dbReference type="SUPFAM" id="SSF81606">
    <property type="entry name" value="PP2C-like"/>
    <property type="match status" value="1"/>
</dbReference>
<dbReference type="InterPro" id="IPR001932">
    <property type="entry name" value="PPM-type_phosphatase-like_dom"/>
</dbReference>
<organism evidence="2 3">
    <name type="scientific">Methylotuvimicrobium alcaliphilum (strain DSM 19304 / NCIMB 14124 / VKM B-2133 / 20Z)</name>
    <name type="common">Methylomicrobium alcaliphilum</name>
    <dbReference type="NCBI Taxonomy" id="1091494"/>
    <lineage>
        <taxon>Bacteria</taxon>
        <taxon>Pseudomonadati</taxon>
        <taxon>Pseudomonadota</taxon>
        <taxon>Gammaproteobacteria</taxon>
        <taxon>Methylococcales</taxon>
        <taxon>Methylococcaceae</taxon>
        <taxon>Methylotuvimicrobium</taxon>
    </lineage>
</organism>
<dbReference type="SMART" id="SM00332">
    <property type="entry name" value="PP2Cc"/>
    <property type="match status" value="1"/>
</dbReference>
<accession>G4T464</accession>
<gene>
    <name evidence="2" type="ordered locus">MEALZ_2115</name>
</gene>
<dbReference type="HOGENOM" id="CLU_034545_5_0_6"/>